<dbReference type="AlphaFoldDB" id="H8ZGE6"/>
<evidence type="ECO:0000313" key="1">
    <source>
        <dbReference type="EMBL" id="EHY64284.1"/>
    </source>
</evidence>
<dbReference type="HOGENOM" id="CLU_2126975_0_0_1"/>
<sequence>VDKRAKSQYRESISEYMCEFIRETRVYTEYNICVTRIIKIKILKYSLCIYTRRIKENKRKRGQTQEKTRRSRNAYIKRTRAVYKVYQGKSSDIYKCAQSNKRMNKTTKVTDRRV</sequence>
<dbReference type="EMBL" id="JH604656">
    <property type="protein sequence ID" value="EHY64284.1"/>
    <property type="molecule type" value="Genomic_DNA"/>
</dbReference>
<protein>
    <submittedName>
        <fullName evidence="1">Uncharacterized protein</fullName>
    </submittedName>
</protein>
<feature type="non-terminal residue" evidence="1">
    <location>
        <position position="1"/>
    </location>
</feature>
<dbReference type="Proteomes" id="UP000005622">
    <property type="component" value="Unassembled WGS sequence"/>
</dbReference>
<name>H8ZGE6_NEMA1</name>
<organism evidence="1">
    <name type="scientific">Nematocida ausubeli (strain ATCC PRA-371 / ERTm2)</name>
    <name type="common">Nematode killer fungus</name>
    <dbReference type="NCBI Taxonomy" id="1913371"/>
    <lineage>
        <taxon>Eukaryota</taxon>
        <taxon>Fungi</taxon>
        <taxon>Fungi incertae sedis</taxon>
        <taxon>Microsporidia</taxon>
        <taxon>Nematocida</taxon>
    </lineage>
</organism>
<accession>H8ZGE6</accession>
<proteinExistence type="predicted"/>
<reference evidence="1" key="1">
    <citation type="submission" date="2011-03" db="EMBL/GenBank/DDBJ databases">
        <title>The Genome Sequence of Nematocida sp1 strain ERTm2.</title>
        <authorList>
            <consortium name="The Broad Institute Genome Sequencing Platform"/>
            <consortium name="The Broad Institute Genome Sequencing Center for Infectious Disease"/>
            <person name="Cuomo C."/>
            <person name="Troemel E."/>
            <person name="Young S.K."/>
            <person name="Zeng Q."/>
            <person name="Gargeya S."/>
            <person name="Fitzgerald M."/>
            <person name="Haas B."/>
            <person name="Abouelleil A."/>
            <person name="Alvarado L."/>
            <person name="Arachchi H.M."/>
            <person name="Berlin A."/>
            <person name="Brown A."/>
            <person name="Chapman S.B."/>
            <person name="Chen Z."/>
            <person name="Dunbar C."/>
            <person name="Freedman E."/>
            <person name="Gearin G."/>
            <person name="Gellesch M."/>
            <person name="Goldberg J."/>
            <person name="Griggs A."/>
            <person name="Gujja S."/>
            <person name="Heilman E.R."/>
            <person name="Heiman D."/>
            <person name="Howarth C."/>
            <person name="Larson L."/>
            <person name="Lui A."/>
            <person name="MacDonald P.J.P."/>
            <person name="Mehta T."/>
            <person name="Montmayeur A."/>
            <person name="Murphy C."/>
            <person name="Neiman D."/>
            <person name="Pearson M."/>
            <person name="Priest M."/>
            <person name="Roberts A."/>
            <person name="Saif S."/>
            <person name="Shea T."/>
            <person name="Shenoy N."/>
            <person name="Sisk P."/>
            <person name="Stolte C."/>
            <person name="Sykes S."/>
            <person name="White J."/>
            <person name="Yandava C."/>
            <person name="Wortman J."/>
            <person name="Nusbaum C."/>
            <person name="Birren B."/>
        </authorList>
    </citation>
    <scope>NUCLEOTIDE SEQUENCE</scope>
    <source>
        <strain evidence="1">ERTm2</strain>
    </source>
</reference>
<gene>
    <name evidence="1" type="ORF">NERG_02667</name>
</gene>